<comment type="caution">
    <text evidence="1">The sequence shown here is derived from an EMBL/GenBank/DDBJ whole genome shotgun (WGS) entry which is preliminary data.</text>
</comment>
<evidence type="ECO:0000313" key="2">
    <source>
        <dbReference type="Proteomes" id="UP000557688"/>
    </source>
</evidence>
<dbReference type="EMBL" id="JACHXV010000001">
    <property type="protein sequence ID" value="MBB3172501.1"/>
    <property type="molecule type" value="Genomic_DNA"/>
</dbReference>
<proteinExistence type="predicted"/>
<accession>A0A839UYY5</accession>
<gene>
    <name evidence="1" type="ORF">FHR90_000307</name>
</gene>
<evidence type="ECO:0000313" key="1">
    <source>
        <dbReference type="EMBL" id="MBB3172501.1"/>
    </source>
</evidence>
<sequence length="36" mass="4129">MAVSTEAEKTRVRWPFQAHAPSPARTAEWVWNGQMT</sequence>
<dbReference type="AlphaFoldDB" id="A0A839UYY5"/>
<keyword evidence="2" id="KW-1185">Reference proteome</keyword>
<organism evidence="1 2">
    <name type="scientific">Endobacter medicaginis</name>
    <dbReference type="NCBI Taxonomy" id="1181271"/>
    <lineage>
        <taxon>Bacteria</taxon>
        <taxon>Pseudomonadati</taxon>
        <taxon>Pseudomonadota</taxon>
        <taxon>Alphaproteobacteria</taxon>
        <taxon>Acetobacterales</taxon>
        <taxon>Acetobacteraceae</taxon>
        <taxon>Endobacter</taxon>
    </lineage>
</organism>
<name>A0A839UYY5_9PROT</name>
<dbReference type="Proteomes" id="UP000557688">
    <property type="component" value="Unassembled WGS sequence"/>
</dbReference>
<reference evidence="1 2" key="1">
    <citation type="submission" date="2020-08" db="EMBL/GenBank/DDBJ databases">
        <title>Genomic Encyclopedia of Type Strains, Phase III (KMG-III): the genomes of soil and plant-associated and newly described type strains.</title>
        <authorList>
            <person name="Whitman W."/>
        </authorList>
    </citation>
    <scope>NUCLEOTIDE SEQUENCE [LARGE SCALE GENOMIC DNA]</scope>
    <source>
        <strain evidence="1 2">CECT 8088</strain>
    </source>
</reference>
<protein>
    <submittedName>
        <fullName evidence="1">Uncharacterized protein</fullName>
    </submittedName>
</protein>